<proteinExistence type="predicted"/>
<organism evidence="5 6">
    <name type="scientific">Candidatus Adlerbacteria bacterium RIFCSPHIGHO2_12_FULL_53_18</name>
    <dbReference type="NCBI Taxonomy" id="1797242"/>
    <lineage>
        <taxon>Bacteria</taxon>
        <taxon>Candidatus Adleribacteriota</taxon>
    </lineage>
</organism>
<dbReference type="Gene3D" id="3.40.50.2300">
    <property type="match status" value="1"/>
</dbReference>
<dbReference type="EMBL" id="MEWW01000007">
    <property type="protein sequence ID" value="OGC84938.1"/>
    <property type="molecule type" value="Genomic_DNA"/>
</dbReference>
<dbReference type="InterPro" id="IPR011006">
    <property type="entry name" value="CheY-like_superfamily"/>
</dbReference>
<dbReference type="PROSITE" id="PS50110">
    <property type="entry name" value="RESPONSE_REGULATORY"/>
    <property type="match status" value="1"/>
</dbReference>
<evidence type="ECO:0000313" key="5">
    <source>
        <dbReference type="EMBL" id="OGC84938.1"/>
    </source>
</evidence>
<keyword evidence="2" id="KW-0902">Two-component regulatory system</keyword>
<evidence type="ECO:0000259" key="4">
    <source>
        <dbReference type="PROSITE" id="PS50110"/>
    </source>
</evidence>
<dbReference type="SMART" id="SM00448">
    <property type="entry name" value="REC"/>
    <property type="match status" value="1"/>
</dbReference>
<dbReference type="InterPro" id="IPR050595">
    <property type="entry name" value="Bact_response_regulator"/>
</dbReference>
<feature type="modified residue" description="4-aspartylphosphate" evidence="3">
    <location>
        <position position="52"/>
    </location>
</feature>
<dbReference type="Proteomes" id="UP000178091">
    <property type="component" value="Unassembled WGS sequence"/>
</dbReference>
<evidence type="ECO:0000256" key="1">
    <source>
        <dbReference type="ARBA" id="ARBA00022553"/>
    </source>
</evidence>
<dbReference type="GO" id="GO:0000160">
    <property type="term" value="P:phosphorelay signal transduction system"/>
    <property type="evidence" value="ECO:0007669"/>
    <property type="project" value="UniProtKB-KW"/>
</dbReference>
<dbReference type="Pfam" id="PF00072">
    <property type="entry name" value="Response_reg"/>
    <property type="match status" value="1"/>
</dbReference>
<accession>A0A1F4XTL4</accession>
<reference evidence="5 6" key="1">
    <citation type="journal article" date="2016" name="Nat. Commun.">
        <title>Thousands of microbial genomes shed light on interconnected biogeochemical processes in an aquifer system.</title>
        <authorList>
            <person name="Anantharaman K."/>
            <person name="Brown C.T."/>
            <person name="Hug L.A."/>
            <person name="Sharon I."/>
            <person name="Castelle C.J."/>
            <person name="Probst A.J."/>
            <person name="Thomas B.C."/>
            <person name="Singh A."/>
            <person name="Wilkins M.J."/>
            <person name="Karaoz U."/>
            <person name="Brodie E.L."/>
            <person name="Williams K.H."/>
            <person name="Hubbard S.S."/>
            <person name="Banfield J.F."/>
        </authorList>
    </citation>
    <scope>NUCLEOTIDE SEQUENCE [LARGE SCALE GENOMIC DNA]</scope>
</reference>
<feature type="domain" description="Response regulatory" evidence="4">
    <location>
        <begin position="4"/>
        <end position="123"/>
    </location>
</feature>
<protein>
    <recommendedName>
        <fullName evidence="4">Response regulatory domain-containing protein</fullName>
    </recommendedName>
</protein>
<dbReference type="SUPFAM" id="SSF52172">
    <property type="entry name" value="CheY-like"/>
    <property type="match status" value="1"/>
</dbReference>
<dbReference type="AlphaFoldDB" id="A0A1F4XTL4"/>
<comment type="caution">
    <text evidence="5">The sequence shown here is derived from an EMBL/GenBank/DDBJ whole genome shotgun (WGS) entry which is preliminary data.</text>
</comment>
<dbReference type="PANTHER" id="PTHR44591:SF14">
    <property type="entry name" value="PROTEIN PILG"/>
    <property type="match status" value="1"/>
</dbReference>
<gene>
    <name evidence="5" type="ORF">A3F55_02875</name>
</gene>
<dbReference type="PANTHER" id="PTHR44591">
    <property type="entry name" value="STRESS RESPONSE REGULATOR PROTEIN 1"/>
    <property type="match status" value="1"/>
</dbReference>
<keyword evidence="1 3" id="KW-0597">Phosphoprotein</keyword>
<dbReference type="InterPro" id="IPR001789">
    <property type="entry name" value="Sig_transdc_resp-reg_receiver"/>
</dbReference>
<evidence type="ECO:0000256" key="2">
    <source>
        <dbReference type="ARBA" id="ARBA00023012"/>
    </source>
</evidence>
<evidence type="ECO:0000313" key="6">
    <source>
        <dbReference type="Proteomes" id="UP000178091"/>
    </source>
</evidence>
<name>A0A1F4XTL4_9BACT</name>
<sequence>MSKRILIVEDDQNLSKLMKEQLEGAGYAVDIALTGQAGINALEKKPDLILLDIMLPQVSGLEIMKQVRSKDEWGKGVSIVIISNLTPDSAEIIDSVAAYEPVYYIVKADFSLGDLVEKVNDILNPQPA</sequence>
<evidence type="ECO:0000256" key="3">
    <source>
        <dbReference type="PROSITE-ProRule" id="PRU00169"/>
    </source>
</evidence>